<name>A0A0D2K2U4_9EURO</name>
<feature type="compositionally biased region" description="Low complexity" evidence="1">
    <location>
        <begin position="729"/>
        <end position="744"/>
    </location>
</feature>
<gene>
    <name evidence="2" type="ORF">Z520_03858</name>
</gene>
<dbReference type="EMBL" id="KN848067">
    <property type="protein sequence ID" value="KIY00173.1"/>
    <property type="molecule type" value="Genomic_DNA"/>
</dbReference>
<feature type="region of interest" description="Disordered" evidence="1">
    <location>
        <begin position="91"/>
        <end position="332"/>
    </location>
</feature>
<evidence type="ECO:0000313" key="3">
    <source>
        <dbReference type="Proteomes" id="UP000053411"/>
    </source>
</evidence>
<feature type="compositionally biased region" description="Polar residues" evidence="1">
    <location>
        <begin position="266"/>
        <end position="286"/>
    </location>
</feature>
<feature type="compositionally biased region" description="Polar residues" evidence="1">
    <location>
        <begin position="707"/>
        <end position="728"/>
    </location>
</feature>
<reference evidence="2 3" key="1">
    <citation type="submission" date="2015-01" db="EMBL/GenBank/DDBJ databases">
        <title>The Genome Sequence of Fonsecaea multimorphosa CBS 102226.</title>
        <authorList>
            <consortium name="The Broad Institute Genomics Platform"/>
            <person name="Cuomo C."/>
            <person name="de Hoog S."/>
            <person name="Gorbushina A."/>
            <person name="Stielow B."/>
            <person name="Teixiera M."/>
            <person name="Abouelleil A."/>
            <person name="Chapman S.B."/>
            <person name="Priest M."/>
            <person name="Young S.K."/>
            <person name="Wortman J."/>
            <person name="Nusbaum C."/>
            <person name="Birren B."/>
        </authorList>
    </citation>
    <scope>NUCLEOTIDE SEQUENCE [LARGE SCALE GENOMIC DNA]</scope>
    <source>
        <strain evidence="2 3">CBS 102226</strain>
    </source>
</reference>
<feature type="compositionally biased region" description="Low complexity" evidence="1">
    <location>
        <begin position="212"/>
        <end position="226"/>
    </location>
</feature>
<feature type="region of interest" description="Disordered" evidence="1">
    <location>
        <begin position="444"/>
        <end position="466"/>
    </location>
</feature>
<evidence type="ECO:0008006" key="4">
    <source>
        <dbReference type="Google" id="ProtNLM"/>
    </source>
</evidence>
<feature type="region of interest" description="Disordered" evidence="1">
    <location>
        <begin position="903"/>
        <end position="950"/>
    </location>
</feature>
<organism evidence="2 3">
    <name type="scientific">Fonsecaea multimorphosa CBS 102226</name>
    <dbReference type="NCBI Taxonomy" id="1442371"/>
    <lineage>
        <taxon>Eukaryota</taxon>
        <taxon>Fungi</taxon>
        <taxon>Dikarya</taxon>
        <taxon>Ascomycota</taxon>
        <taxon>Pezizomycotina</taxon>
        <taxon>Eurotiomycetes</taxon>
        <taxon>Chaetothyriomycetidae</taxon>
        <taxon>Chaetothyriales</taxon>
        <taxon>Herpotrichiellaceae</taxon>
        <taxon>Fonsecaea</taxon>
    </lineage>
</organism>
<dbReference type="VEuPathDB" id="FungiDB:Z520_03858"/>
<feature type="compositionally biased region" description="Polar residues" evidence="1">
    <location>
        <begin position="125"/>
        <end position="134"/>
    </location>
</feature>
<sequence>MDDTLDTLTTSATRPSPSTSPALPTQHSTSTLTTSHRHHHPVPYYTLDARGTRHDLDTRTTADFPPRPPYPHFYPARIADANHDLTLFRPPLRKKPKLSSNAPDLDSLPVLQPSPGMRKPVGISKTLSVPSFNISLDHDPNDNRPSSSSGISQPSTPLHRTNSNTLQRSPSQKRPPASHSSYGVETICGPPPSYSTQRTLSQDRIRLDRNPSTRSTNDTTRDSSPSKANEPTAVTEPPPARLSPVKPDPNPSTTDSSSDEATTPEVSSPETADTQSVLTPNSTMSKEQVAAVLQTDLQEKENSEPQLLKPVPSEEDSKASSSDEKKSEDLFLNIARTDASRASQVQSKLDKRRSRVSLPFFSSTRPSTGYKSSPIQERFDTSSVAGRSEALHYYSKRSSLGQHVPGALSRTYPQEGSTRDGTLDAQSAHPMDLPRRAMSRRYSTTNSNTNTAEPVRTFSRPSTARNSRLVSESAFLDRPRVPDHNATESTISTTAPSTVWDELDDLKSRIRKLELTGKLPPSSAAAMTTSERPKTATTAATTMSSSPKHKPAVTQLQSAIEGIPSNIHPNLHEALGNAKAVLSNDVYQKLQATAQDALQLSMMMSPEGHSGAASTLGISSVSERQIRRRTESMCRSLTELAIAILADHKQFPQPATRPGSRDAFPSASAGLRSRRHSNEPNDRPPVVSRVQSRLETRRTSAPLGATLNAQTTSPENTYQTPPTALPQISSSSSSRLARTSTTLVRSRRTPGYNMDGTTDDEESSPSVRPVSRAMTEVSTYRQAARDRAAYSREYTAQHPMPQHPVPAALEATNVTRSPLPAHISTHLVPRRKYAAPSSSASNVGAQEQTPVTPREPWGRITIVPAATSSPIEATPESQVVIRPSGTRRSLGFTSRISSVSSRLRAAKAERNATTRETTEARGTKDIAPLRQELDNTIPLERQGSGQSVES</sequence>
<dbReference type="Proteomes" id="UP000053411">
    <property type="component" value="Unassembled WGS sequence"/>
</dbReference>
<feature type="compositionally biased region" description="Basic and acidic residues" evidence="1">
    <location>
        <begin position="906"/>
        <end position="924"/>
    </location>
</feature>
<feature type="compositionally biased region" description="Low complexity" evidence="1">
    <location>
        <begin position="251"/>
        <end position="265"/>
    </location>
</feature>
<proteinExistence type="predicted"/>
<evidence type="ECO:0000256" key="1">
    <source>
        <dbReference type="SAM" id="MobiDB-lite"/>
    </source>
</evidence>
<feature type="compositionally biased region" description="Low complexity" evidence="1">
    <location>
        <begin position="145"/>
        <end position="157"/>
    </location>
</feature>
<evidence type="ECO:0000313" key="2">
    <source>
        <dbReference type="EMBL" id="KIY00173.1"/>
    </source>
</evidence>
<dbReference type="OrthoDB" id="5369729at2759"/>
<feature type="compositionally biased region" description="Basic and acidic residues" evidence="1">
    <location>
        <begin position="50"/>
        <end position="60"/>
    </location>
</feature>
<protein>
    <recommendedName>
        <fullName evidence="4">LPXTG-motif cell wall anchor domain protein</fullName>
    </recommendedName>
</protein>
<feature type="compositionally biased region" description="Pro residues" evidence="1">
    <location>
        <begin position="236"/>
        <end position="250"/>
    </location>
</feature>
<feature type="region of interest" description="Disordered" evidence="1">
    <location>
        <begin position="651"/>
        <end position="781"/>
    </location>
</feature>
<feature type="compositionally biased region" description="Low complexity" evidence="1">
    <location>
        <begin position="1"/>
        <end position="34"/>
    </location>
</feature>
<accession>A0A0D2K2U4</accession>
<feature type="region of interest" description="Disordered" evidence="1">
    <location>
        <begin position="50"/>
        <end position="69"/>
    </location>
</feature>
<dbReference type="AlphaFoldDB" id="A0A0D2K2U4"/>
<dbReference type="GeneID" id="27709604"/>
<feature type="compositionally biased region" description="Polar residues" evidence="1">
    <location>
        <begin position="158"/>
        <end position="183"/>
    </location>
</feature>
<feature type="region of interest" description="Disordered" evidence="1">
    <location>
        <begin position="520"/>
        <end position="550"/>
    </location>
</feature>
<feature type="region of interest" description="Disordered" evidence="1">
    <location>
        <begin position="404"/>
        <end position="428"/>
    </location>
</feature>
<keyword evidence="3" id="KW-1185">Reference proteome</keyword>
<feature type="compositionally biased region" description="Basic and acidic residues" evidence="1">
    <location>
        <begin position="315"/>
        <end position="329"/>
    </location>
</feature>
<feature type="compositionally biased region" description="Basic and acidic residues" evidence="1">
    <location>
        <begin position="201"/>
        <end position="211"/>
    </location>
</feature>
<dbReference type="RefSeq" id="XP_016634295.1">
    <property type="nucleotide sequence ID" value="XM_016774368.1"/>
</dbReference>
<dbReference type="STRING" id="1442371.A0A0D2K2U4"/>
<feature type="region of interest" description="Disordered" evidence="1">
    <location>
        <begin position="1"/>
        <end position="43"/>
    </location>
</feature>